<dbReference type="Proteomes" id="UP000217334">
    <property type="component" value="Chromosome"/>
</dbReference>
<protein>
    <recommendedName>
        <fullName evidence="7">ATP synthase subunit delta</fullName>
    </recommendedName>
    <alternativeName>
        <fullName evidence="7">ATP synthase F(1) sector subunit delta</fullName>
    </alternativeName>
    <alternativeName>
        <fullName evidence="7">F-type ATPase subunit delta</fullName>
        <shortName evidence="7">F-ATPase subunit delta</shortName>
    </alternativeName>
</protein>
<dbReference type="SUPFAM" id="SSF47928">
    <property type="entry name" value="N-terminal domain of the delta subunit of the F1F0-ATP synthase"/>
    <property type="match status" value="1"/>
</dbReference>
<dbReference type="GO" id="GO:0046933">
    <property type="term" value="F:proton-transporting ATP synthase activity, rotational mechanism"/>
    <property type="evidence" value="ECO:0007669"/>
    <property type="project" value="UniProtKB-UniRule"/>
</dbReference>
<dbReference type="RefSeq" id="WP_095900943.1">
    <property type="nucleotide sequence ID" value="NZ_CP022383.1"/>
</dbReference>
<dbReference type="PANTHER" id="PTHR11910">
    <property type="entry name" value="ATP SYNTHASE DELTA CHAIN"/>
    <property type="match status" value="1"/>
</dbReference>
<dbReference type="InterPro" id="IPR020781">
    <property type="entry name" value="ATPase_OSCP/d_CS"/>
</dbReference>
<keyword evidence="7" id="KW-0139">CF(1)</keyword>
<dbReference type="GO" id="GO:0005886">
    <property type="term" value="C:plasma membrane"/>
    <property type="evidence" value="ECO:0007669"/>
    <property type="project" value="UniProtKB-SubCell"/>
</dbReference>
<evidence type="ECO:0000256" key="1">
    <source>
        <dbReference type="ARBA" id="ARBA00004370"/>
    </source>
</evidence>
<evidence type="ECO:0000256" key="4">
    <source>
        <dbReference type="ARBA" id="ARBA00023065"/>
    </source>
</evidence>
<reference evidence="9" key="1">
    <citation type="submission" date="2017-06" db="EMBL/GenBank/DDBJ databases">
        <title>Capnocytophaga spp. assemblies.</title>
        <authorList>
            <person name="Gulvik C.A."/>
        </authorList>
    </citation>
    <scope>NUCLEOTIDE SEQUENCE [LARGE SCALE GENOMIC DNA]</scope>
    <source>
        <strain evidence="9">H4486</strain>
    </source>
</reference>
<accession>A0A250F1A5</accession>
<proteinExistence type="inferred from homology"/>
<dbReference type="PROSITE" id="PS00389">
    <property type="entry name" value="ATPASE_DELTA"/>
    <property type="match status" value="1"/>
</dbReference>
<evidence type="ECO:0000313" key="8">
    <source>
        <dbReference type="EMBL" id="ATA78901.1"/>
    </source>
</evidence>
<evidence type="ECO:0000256" key="5">
    <source>
        <dbReference type="ARBA" id="ARBA00023136"/>
    </source>
</evidence>
<dbReference type="EMBL" id="CP022383">
    <property type="protein sequence ID" value="ATA78901.1"/>
    <property type="molecule type" value="Genomic_DNA"/>
</dbReference>
<comment type="function">
    <text evidence="7">This protein is part of the stalk that links CF(0) to CF(1). It either transmits conformational changes from CF(0) to CF(1) or is implicated in proton conduction.</text>
</comment>
<evidence type="ECO:0000313" key="9">
    <source>
        <dbReference type="Proteomes" id="UP000217334"/>
    </source>
</evidence>
<keyword evidence="6 7" id="KW-0066">ATP synthesis</keyword>
<comment type="function">
    <text evidence="7">F(1)F(0) ATP synthase produces ATP from ADP in the presence of a proton or sodium gradient. F-type ATPases consist of two structural domains, F(1) containing the extramembraneous catalytic core and F(0) containing the membrane proton channel, linked together by a central stalk and a peripheral stalk. During catalysis, ATP synthesis in the catalytic domain of F(1) is coupled via a rotary mechanism of the central stalk subunits to proton translocation.</text>
</comment>
<dbReference type="SUPFAM" id="SSF160527">
    <property type="entry name" value="V-type ATPase subunit E-like"/>
    <property type="match status" value="1"/>
</dbReference>
<keyword evidence="4 7" id="KW-0406">Ion transport</keyword>
<gene>
    <name evidence="7 8" type="primary">atpH</name>
    <name evidence="8" type="ORF">CGC59_04070</name>
</gene>
<dbReference type="PRINTS" id="PR00125">
    <property type="entry name" value="ATPASEDELTA"/>
</dbReference>
<comment type="subcellular location">
    <subcellularLocation>
        <location evidence="7">Cell membrane</location>
        <topology evidence="7">Peripheral membrane protein</topology>
    </subcellularLocation>
    <subcellularLocation>
        <location evidence="1">Membrane</location>
    </subcellularLocation>
</comment>
<keyword evidence="7" id="KW-1003">Cell membrane</keyword>
<dbReference type="NCBIfam" id="TIGR01145">
    <property type="entry name" value="ATP_synt_delta"/>
    <property type="match status" value="1"/>
</dbReference>
<dbReference type="AlphaFoldDB" id="A0A250F1A5"/>
<keyword evidence="5 7" id="KW-0472">Membrane</keyword>
<comment type="similarity">
    <text evidence="7">Belongs to the ATPase delta chain family.</text>
</comment>
<name>A0A250F1A5_CAPSP</name>
<dbReference type="Pfam" id="PF00213">
    <property type="entry name" value="OSCP"/>
    <property type="match status" value="1"/>
</dbReference>
<dbReference type="InterPro" id="IPR026015">
    <property type="entry name" value="ATP_synth_OSCP/delta_N_sf"/>
</dbReference>
<sequence>MYGFRVANRYAKALLEYALQQNALEAVFADMTLIDKTIKSHKDLERMLISPIVKTTVKKNVLSKIFTMVTPETQRLFELLIHNGRLPILGVVAEKFVVQYNIYKNQKTAVVTTATPLDESTRKEMLQKVMILTKNNNVTLENKVDKNIIGGFILRVGDVQYNASVAHKLNRLKQEFQEKFFL</sequence>
<keyword evidence="3 7" id="KW-0375">Hydrogen ion transport</keyword>
<evidence type="ECO:0000256" key="3">
    <source>
        <dbReference type="ARBA" id="ARBA00022781"/>
    </source>
</evidence>
<dbReference type="GO" id="GO:0045259">
    <property type="term" value="C:proton-transporting ATP synthase complex"/>
    <property type="evidence" value="ECO:0007669"/>
    <property type="project" value="UniProtKB-KW"/>
</dbReference>
<evidence type="ECO:0000256" key="2">
    <source>
        <dbReference type="ARBA" id="ARBA00022448"/>
    </source>
</evidence>
<evidence type="ECO:0000256" key="7">
    <source>
        <dbReference type="HAMAP-Rule" id="MF_01416"/>
    </source>
</evidence>
<organism evidence="8 9">
    <name type="scientific">Capnocytophaga sputigena</name>
    <dbReference type="NCBI Taxonomy" id="1019"/>
    <lineage>
        <taxon>Bacteria</taxon>
        <taxon>Pseudomonadati</taxon>
        <taxon>Bacteroidota</taxon>
        <taxon>Flavobacteriia</taxon>
        <taxon>Flavobacteriales</taxon>
        <taxon>Flavobacteriaceae</taxon>
        <taxon>Capnocytophaga</taxon>
    </lineage>
</organism>
<dbReference type="InterPro" id="IPR000711">
    <property type="entry name" value="ATPase_OSCP/dsu"/>
</dbReference>
<evidence type="ECO:0000256" key="6">
    <source>
        <dbReference type="ARBA" id="ARBA00023310"/>
    </source>
</evidence>
<dbReference type="HAMAP" id="MF_01416">
    <property type="entry name" value="ATP_synth_delta_bact"/>
    <property type="match status" value="1"/>
</dbReference>
<dbReference type="Gene3D" id="1.10.520.20">
    <property type="entry name" value="N-terminal domain of the delta subunit of the F1F0-ATP synthase"/>
    <property type="match status" value="1"/>
</dbReference>
<keyword evidence="2 7" id="KW-0813">Transport</keyword>